<dbReference type="InterPro" id="IPR001387">
    <property type="entry name" value="Cro/C1-type_HTH"/>
</dbReference>
<dbReference type="EMBL" id="AWFF01000042">
    <property type="protein sequence ID" value="KCZ54175.1"/>
    <property type="molecule type" value="Genomic_DNA"/>
</dbReference>
<accession>A0A062UDK0</accession>
<keyword evidence="2" id="KW-1185">Reference proteome</keyword>
<reference evidence="1 2" key="1">
    <citation type="journal article" date="2014" name="Antonie Van Leeuwenhoek">
        <title>Hyphomonas beringensis sp. nov. and Hyphomonas chukchiensis sp. nov., isolated from surface seawater of the Bering Sea and Chukchi Sea.</title>
        <authorList>
            <person name="Li C."/>
            <person name="Lai Q."/>
            <person name="Li G."/>
            <person name="Dong C."/>
            <person name="Wang J."/>
            <person name="Liao Y."/>
            <person name="Shao Z."/>
        </authorList>
    </citation>
    <scope>NUCLEOTIDE SEQUENCE [LARGE SCALE GENOMIC DNA]</scope>
    <source>
        <strain evidence="1 2">25B14_1</strain>
    </source>
</reference>
<gene>
    <name evidence="1" type="ORF">HY29_15645</name>
</gene>
<dbReference type="InterPro" id="IPR010982">
    <property type="entry name" value="Lambda_DNA-bd_dom_sf"/>
</dbReference>
<evidence type="ECO:0000313" key="1">
    <source>
        <dbReference type="EMBL" id="KCZ54175.1"/>
    </source>
</evidence>
<sequence length="165" mass="18381">MLVLLRHSLRCLSFENRTRLQMCNPDLYGPIPGDCKSETETHLSNSRFDVAKFFAALDEIRRSEKLSWKGVAEKAGVSASTLTRIGQGKRPDVDGMAALSAWANLDANSFIVKLDNTPVERETLSEISALLRADSKLKGRDAEMLEAMLRSAYQTMRSKDDDDPS</sequence>
<organism evidence="1 2">
    <name type="scientific">Hyphomonas beringensis</name>
    <dbReference type="NCBI Taxonomy" id="1280946"/>
    <lineage>
        <taxon>Bacteria</taxon>
        <taxon>Pseudomonadati</taxon>
        <taxon>Pseudomonadota</taxon>
        <taxon>Alphaproteobacteria</taxon>
        <taxon>Hyphomonadales</taxon>
        <taxon>Hyphomonadaceae</taxon>
        <taxon>Hyphomonas</taxon>
    </lineage>
</organism>
<dbReference type="SUPFAM" id="SSF47413">
    <property type="entry name" value="lambda repressor-like DNA-binding domains"/>
    <property type="match status" value="1"/>
</dbReference>
<name>A0A062UDK0_9PROT</name>
<evidence type="ECO:0000313" key="2">
    <source>
        <dbReference type="Proteomes" id="UP000027037"/>
    </source>
</evidence>
<dbReference type="eggNOG" id="COG1396">
    <property type="taxonomic scope" value="Bacteria"/>
</dbReference>
<comment type="caution">
    <text evidence="1">The sequence shown here is derived from an EMBL/GenBank/DDBJ whole genome shotgun (WGS) entry which is preliminary data.</text>
</comment>
<dbReference type="CDD" id="cd00093">
    <property type="entry name" value="HTH_XRE"/>
    <property type="match status" value="1"/>
</dbReference>
<proteinExistence type="predicted"/>
<dbReference type="GO" id="GO:0003677">
    <property type="term" value="F:DNA binding"/>
    <property type="evidence" value="ECO:0007669"/>
    <property type="project" value="InterPro"/>
</dbReference>
<dbReference type="Gene3D" id="1.10.260.40">
    <property type="entry name" value="lambda repressor-like DNA-binding domains"/>
    <property type="match status" value="1"/>
</dbReference>
<protein>
    <submittedName>
        <fullName evidence="1">Uncharacterized protein</fullName>
    </submittedName>
</protein>
<dbReference type="Proteomes" id="UP000027037">
    <property type="component" value="Unassembled WGS sequence"/>
</dbReference>
<dbReference type="AlphaFoldDB" id="A0A062UDK0"/>